<evidence type="ECO:0000313" key="2">
    <source>
        <dbReference type="EMBL" id="QTQ12899.1"/>
    </source>
</evidence>
<feature type="compositionally biased region" description="Polar residues" evidence="1">
    <location>
        <begin position="869"/>
        <end position="884"/>
    </location>
</feature>
<name>A0A975IE46_9SPIR</name>
<protein>
    <submittedName>
        <fullName evidence="2">Methyltransferase domain-containing protein</fullName>
    </submittedName>
</protein>
<dbReference type="AlphaFoldDB" id="A0A975IE46"/>
<feature type="region of interest" description="Disordered" evidence="1">
    <location>
        <begin position="869"/>
        <end position="891"/>
    </location>
</feature>
<dbReference type="GO" id="GO:0032259">
    <property type="term" value="P:methylation"/>
    <property type="evidence" value="ECO:0007669"/>
    <property type="project" value="UniProtKB-KW"/>
</dbReference>
<dbReference type="Gene3D" id="3.40.50.11190">
    <property type="match status" value="1"/>
</dbReference>
<keyword evidence="2" id="KW-0808">Transferase</keyword>
<dbReference type="InterPro" id="IPR029063">
    <property type="entry name" value="SAM-dependent_MTases_sf"/>
</dbReference>
<dbReference type="PANTHER" id="PTHR43861:SF6">
    <property type="entry name" value="METHYLTRANSFERASE TYPE 11"/>
    <property type="match status" value="1"/>
</dbReference>
<organism evidence="2 3">
    <name type="scientific">Treponema parvum</name>
    <dbReference type="NCBI Taxonomy" id="138851"/>
    <lineage>
        <taxon>Bacteria</taxon>
        <taxon>Pseudomonadati</taxon>
        <taxon>Spirochaetota</taxon>
        <taxon>Spirochaetia</taxon>
        <taxon>Spirochaetales</taxon>
        <taxon>Treponemataceae</taxon>
        <taxon>Treponema</taxon>
    </lineage>
</organism>
<dbReference type="InterPro" id="IPR003329">
    <property type="entry name" value="Cytidylyl_trans"/>
</dbReference>
<dbReference type="EMBL" id="CP054257">
    <property type="protein sequence ID" value="QTQ12899.1"/>
    <property type="molecule type" value="Genomic_DNA"/>
</dbReference>
<dbReference type="SUPFAM" id="SSF53335">
    <property type="entry name" value="S-adenosyl-L-methionine-dependent methyltransferases"/>
    <property type="match status" value="1"/>
</dbReference>
<proteinExistence type="predicted"/>
<dbReference type="GO" id="GO:0008168">
    <property type="term" value="F:methyltransferase activity"/>
    <property type="evidence" value="ECO:0007669"/>
    <property type="project" value="UniProtKB-KW"/>
</dbReference>
<reference evidence="2" key="1">
    <citation type="submission" date="2020-05" db="EMBL/GenBank/DDBJ databases">
        <authorList>
            <person name="Zeng H."/>
            <person name="Chan Y.K."/>
            <person name="Watt R.M."/>
        </authorList>
    </citation>
    <scope>NUCLEOTIDE SEQUENCE</scope>
    <source>
        <strain evidence="2">ATCC 700773</strain>
    </source>
</reference>
<dbReference type="Gene3D" id="3.90.550.10">
    <property type="entry name" value="Spore Coat Polysaccharide Biosynthesis Protein SpsA, Chain A"/>
    <property type="match status" value="1"/>
</dbReference>
<sequence length="891" mass="98287">MTVVIVQCRLSSSRLPGKALKELGNKTVLEWVLAAMKKVKADDYYVATDEASAPKLIDTVKKCGWKIFSGPLEDVLKRFCLLIKKINADVVLRATADNPFLFYEAAQSLLQEYETCAASGLCDYITWTGLPHGSGVEVFNAHSLLKAEALTCEPYDREHVGPALYNHKDKFNCVFKPAPARWAFPQLRTTIDTAADYVRSLLLVRKISGGEQPSAPYTAESIIEASNSPFVKNMILCVPCLKKGRGTGHLSRCLEIAVKTGACVYIAKDASLKEKDVLIENAVSNGLSPYQIISELPEKGEFSLVITDSFSLEKELAQKLYLLAPVVSLDEGSSNTEYCDYLLDIIPGIKKTSSANRIEYGFINLPKNRRTGGRCADGSQIETVLISIGGEDPAGLLIPAAIAFAAAGKSVTAIGADIFTHAERIPKELLPCITLSEPVKFLREKLYEYDLVVTHYGLTAYEAAAAGCAVLLLPTSSLHAALAKKYGFAGLKSRRVSKKAVLAALKDTSHLYPSVNAGHCAAPPETFVDFVSALRGGKRLFCPVCASFEFDRGVDPVVARASDKTFRRCKRCGMIYMSYTVASDKNYTKDYFFDQYKAQYGKTYLEDFASIKMQGVRRIGVIDSISRHGRRKRLCRNLYSALNDPRQSDCNDGFSSDPLHSSRPLLLDVGCAYGPFLSAAADKNWNVFGTDVSPDAVNHVRQKLKFPVSCAPFPDFDPTAEFGINSFDAVTMWYVIEHFKELKTVFKTVYSILEPGGIFAFSTPSASGVSRRFNPKTFFEQSPSDHYTLWELEKVKRIMKKEGFKVVKIVSTGHHPERFPVLKNMESKKNCIFSSRVYKAAYKFLLLVSRIFSLGDTFEIYCKKIKSTASPQSCGETSSGTGVLSSGKDKL</sequence>
<gene>
    <name evidence="2" type="ORF">HRI96_06960</name>
</gene>
<dbReference type="Pfam" id="PF02348">
    <property type="entry name" value="CTP_transf_3"/>
    <property type="match status" value="1"/>
</dbReference>
<dbReference type="Gene3D" id="3.40.50.2000">
    <property type="entry name" value="Glycogen Phosphorylase B"/>
    <property type="match status" value="1"/>
</dbReference>
<dbReference type="Proteomes" id="UP000671995">
    <property type="component" value="Chromosome"/>
</dbReference>
<evidence type="ECO:0000313" key="3">
    <source>
        <dbReference type="Proteomes" id="UP000671995"/>
    </source>
</evidence>
<dbReference type="SUPFAM" id="SSF53448">
    <property type="entry name" value="Nucleotide-diphospho-sugar transferases"/>
    <property type="match status" value="1"/>
</dbReference>
<dbReference type="Gene3D" id="3.40.50.150">
    <property type="entry name" value="Vaccinia Virus protein VP39"/>
    <property type="match status" value="1"/>
</dbReference>
<evidence type="ECO:0000256" key="1">
    <source>
        <dbReference type="SAM" id="MobiDB-lite"/>
    </source>
</evidence>
<keyword evidence="2" id="KW-0489">Methyltransferase</keyword>
<dbReference type="InterPro" id="IPR029044">
    <property type="entry name" value="Nucleotide-diphossugar_trans"/>
</dbReference>
<reference evidence="2" key="2">
    <citation type="journal article" date="2021" name="Microbiol. Resour. Announc.">
        <title>Complete Genome Sequences of Three Human Oral Treponema parvum Isolates.</title>
        <authorList>
            <person name="Zeng H."/>
            <person name="Watt R.M."/>
        </authorList>
    </citation>
    <scope>NUCLEOTIDE SEQUENCE</scope>
    <source>
        <strain evidence="2">ATCC 700773</strain>
    </source>
</reference>
<dbReference type="Pfam" id="PF13489">
    <property type="entry name" value="Methyltransf_23"/>
    <property type="match status" value="1"/>
</dbReference>
<dbReference type="PANTHER" id="PTHR43861">
    <property type="entry name" value="TRANS-ACONITATE 2-METHYLTRANSFERASE-RELATED"/>
    <property type="match status" value="1"/>
</dbReference>
<dbReference type="CDD" id="cd02440">
    <property type="entry name" value="AdoMet_MTases"/>
    <property type="match status" value="1"/>
</dbReference>
<accession>A0A975IE46</accession>